<feature type="signal peptide" evidence="1">
    <location>
        <begin position="1"/>
        <end position="19"/>
    </location>
</feature>
<keyword evidence="1" id="KW-0732">Signal</keyword>
<gene>
    <name evidence="2" type="ORF">A4U43_C01F21450</name>
</gene>
<sequence>MMILRQCLSPLLLLDGTAAMRTMDATFIAGLSNQHYYRAVAIGDDDVVSVYRAYDHAAIKFQGVDADSNFNLSARFTETRQALVSSVDKIIFVGSPGVGKMVTEMLDAVMCLF</sequence>
<dbReference type="EMBL" id="CM007381">
    <property type="protein sequence ID" value="ONK80761.1"/>
    <property type="molecule type" value="Genomic_DNA"/>
</dbReference>
<name>A0A5P1FVH7_ASPOF</name>
<evidence type="ECO:0000256" key="1">
    <source>
        <dbReference type="SAM" id="SignalP"/>
    </source>
</evidence>
<organism evidence="2 3">
    <name type="scientific">Asparagus officinalis</name>
    <name type="common">Garden asparagus</name>
    <dbReference type="NCBI Taxonomy" id="4686"/>
    <lineage>
        <taxon>Eukaryota</taxon>
        <taxon>Viridiplantae</taxon>
        <taxon>Streptophyta</taxon>
        <taxon>Embryophyta</taxon>
        <taxon>Tracheophyta</taxon>
        <taxon>Spermatophyta</taxon>
        <taxon>Magnoliopsida</taxon>
        <taxon>Liliopsida</taxon>
        <taxon>Asparagales</taxon>
        <taxon>Asparagaceae</taxon>
        <taxon>Asparagoideae</taxon>
        <taxon>Asparagus</taxon>
    </lineage>
</organism>
<feature type="chain" id="PRO_5024435518" evidence="1">
    <location>
        <begin position="20"/>
        <end position="113"/>
    </location>
</feature>
<evidence type="ECO:0000313" key="2">
    <source>
        <dbReference type="EMBL" id="ONK80761.1"/>
    </source>
</evidence>
<keyword evidence="3" id="KW-1185">Reference proteome</keyword>
<dbReference type="Gramene" id="ONK80761">
    <property type="protein sequence ID" value="ONK80761"/>
    <property type="gene ID" value="A4U43_C01F21450"/>
</dbReference>
<dbReference type="Proteomes" id="UP000243459">
    <property type="component" value="Chromosome 1"/>
</dbReference>
<accession>A0A5P1FVH7</accession>
<protein>
    <submittedName>
        <fullName evidence="2">Uncharacterized protein</fullName>
    </submittedName>
</protein>
<reference evidence="3" key="1">
    <citation type="journal article" date="2017" name="Nat. Commun.">
        <title>The asparagus genome sheds light on the origin and evolution of a young Y chromosome.</title>
        <authorList>
            <person name="Harkess A."/>
            <person name="Zhou J."/>
            <person name="Xu C."/>
            <person name="Bowers J.E."/>
            <person name="Van der Hulst R."/>
            <person name="Ayyampalayam S."/>
            <person name="Mercati F."/>
            <person name="Riccardi P."/>
            <person name="McKain M.R."/>
            <person name="Kakrana A."/>
            <person name="Tang H."/>
            <person name="Ray J."/>
            <person name="Groenendijk J."/>
            <person name="Arikit S."/>
            <person name="Mathioni S.M."/>
            <person name="Nakano M."/>
            <person name="Shan H."/>
            <person name="Telgmann-Rauber A."/>
            <person name="Kanno A."/>
            <person name="Yue Z."/>
            <person name="Chen H."/>
            <person name="Li W."/>
            <person name="Chen Y."/>
            <person name="Xu X."/>
            <person name="Zhang Y."/>
            <person name="Luo S."/>
            <person name="Chen H."/>
            <person name="Gao J."/>
            <person name="Mao Z."/>
            <person name="Pires J.C."/>
            <person name="Luo M."/>
            <person name="Kudrna D."/>
            <person name="Wing R.A."/>
            <person name="Meyers B.C."/>
            <person name="Yi K."/>
            <person name="Kong H."/>
            <person name="Lavrijsen P."/>
            <person name="Sunseri F."/>
            <person name="Falavigna A."/>
            <person name="Ye Y."/>
            <person name="Leebens-Mack J.H."/>
            <person name="Chen G."/>
        </authorList>
    </citation>
    <scope>NUCLEOTIDE SEQUENCE [LARGE SCALE GENOMIC DNA]</scope>
    <source>
        <strain evidence="3">cv. DH0086</strain>
    </source>
</reference>
<proteinExistence type="predicted"/>
<dbReference type="AlphaFoldDB" id="A0A5P1FVH7"/>
<evidence type="ECO:0000313" key="3">
    <source>
        <dbReference type="Proteomes" id="UP000243459"/>
    </source>
</evidence>